<dbReference type="Proteomes" id="UP001476247">
    <property type="component" value="Unassembled WGS sequence"/>
</dbReference>
<feature type="chain" id="PRO_5045353480" description="Chitinase domain-containing protein 1" evidence="3">
    <location>
        <begin position="19"/>
        <end position="384"/>
    </location>
</feature>
<evidence type="ECO:0000313" key="6">
    <source>
        <dbReference type="Proteomes" id="UP001476247"/>
    </source>
</evidence>
<evidence type="ECO:0000259" key="4">
    <source>
        <dbReference type="PROSITE" id="PS51910"/>
    </source>
</evidence>
<dbReference type="InterPro" id="IPR029070">
    <property type="entry name" value="Chitinase_insertion_sf"/>
</dbReference>
<accession>A0ABP9YIC1</accession>
<evidence type="ECO:0000256" key="2">
    <source>
        <dbReference type="ARBA" id="ARBA00040976"/>
    </source>
</evidence>
<keyword evidence="3" id="KW-0732">Signal</keyword>
<comment type="caution">
    <text evidence="5">The sequence shown here is derived from an EMBL/GenBank/DDBJ whole genome shotgun (WGS) entry which is preliminary data.</text>
</comment>
<dbReference type="SUPFAM" id="SSF51445">
    <property type="entry name" value="(Trans)glycosidases"/>
    <property type="match status" value="1"/>
</dbReference>
<dbReference type="InterPro" id="IPR011583">
    <property type="entry name" value="Chitinase_II/V-like_cat"/>
</dbReference>
<comment type="similarity">
    <text evidence="1">Belongs to the glycosyl hydrolase 18 family.</text>
</comment>
<feature type="domain" description="GH18" evidence="4">
    <location>
        <begin position="60"/>
        <end position="384"/>
    </location>
</feature>
<dbReference type="Gene3D" id="3.10.50.10">
    <property type="match status" value="1"/>
</dbReference>
<evidence type="ECO:0000313" key="5">
    <source>
        <dbReference type="EMBL" id="GAA5806593.1"/>
    </source>
</evidence>
<dbReference type="InterPro" id="IPR017853">
    <property type="entry name" value="GH"/>
</dbReference>
<name>A0ABP9YIC1_9FUNG</name>
<organism evidence="5 6">
    <name type="scientific">Helicostylum pulchrum</name>
    <dbReference type="NCBI Taxonomy" id="562976"/>
    <lineage>
        <taxon>Eukaryota</taxon>
        <taxon>Fungi</taxon>
        <taxon>Fungi incertae sedis</taxon>
        <taxon>Mucoromycota</taxon>
        <taxon>Mucoromycotina</taxon>
        <taxon>Mucoromycetes</taxon>
        <taxon>Mucorales</taxon>
        <taxon>Mucorineae</taxon>
        <taxon>Mucoraceae</taxon>
        <taxon>Helicostylum</taxon>
    </lineage>
</organism>
<dbReference type="PROSITE" id="PS51910">
    <property type="entry name" value="GH18_2"/>
    <property type="match status" value="1"/>
</dbReference>
<dbReference type="SMART" id="SM00636">
    <property type="entry name" value="Glyco_18"/>
    <property type="match status" value="1"/>
</dbReference>
<protein>
    <recommendedName>
        <fullName evidence="2">Chitinase domain-containing protein 1</fullName>
    </recommendedName>
</protein>
<dbReference type="PANTHER" id="PTHR46066">
    <property type="entry name" value="CHITINASE DOMAIN-CONTAINING PROTEIN 1 FAMILY MEMBER"/>
    <property type="match status" value="1"/>
</dbReference>
<dbReference type="InterPro" id="IPR001223">
    <property type="entry name" value="Glyco_hydro18_cat"/>
</dbReference>
<gene>
    <name evidence="5" type="ORF">HPULCUR_012133</name>
</gene>
<keyword evidence="6" id="KW-1185">Reference proteome</keyword>
<dbReference type="Gene3D" id="3.20.20.80">
    <property type="entry name" value="Glycosidases"/>
    <property type="match status" value="1"/>
</dbReference>
<dbReference type="EMBL" id="BAABUJ010000075">
    <property type="protein sequence ID" value="GAA5806593.1"/>
    <property type="molecule type" value="Genomic_DNA"/>
</dbReference>
<evidence type="ECO:0000256" key="1">
    <source>
        <dbReference type="ARBA" id="ARBA00009336"/>
    </source>
</evidence>
<proteinExistence type="inferred from homology"/>
<dbReference type="Pfam" id="PF00704">
    <property type="entry name" value="Glyco_hydro_18"/>
    <property type="match status" value="1"/>
</dbReference>
<feature type="signal peptide" evidence="3">
    <location>
        <begin position="1"/>
        <end position="18"/>
    </location>
</feature>
<dbReference type="PANTHER" id="PTHR46066:SF2">
    <property type="entry name" value="CHITINASE DOMAIN-CONTAINING PROTEIN 1"/>
    <property type="match status" value="1"/>
</dbReference>
<reference evidence="5 6" key="1">
    <citation type="submission" date="2024-04" db="EMBL/GenBank/DDBJ databases">
        <title>genome sequences of Mucor flavus KT1a and Helicostylum pulchrum KT1b strains isolation_sourced from the surface of a dry-aged beef.</title>
        <authorList>
            <person name="Toyotome T."/>
            <person name="Hosono M."/>
            <person name="Torimaru M."/>
            <person name="Fukuda K."/>
            <person name="Mikami N."/>
        </authorList>
    </citation>
    <scope>NUCLEOTIDE SEQUENCE [LARGE SCALE GENOMIC DNA]</scope>
    <source>
        <strain evidence="5 6">KT1b</strain>
    </source>
</reference>
<evidence type="ECO:0000256" key="3">
    <source>
        <dbReference type="SAM" id="SignalP"/>
    </source>
</evidence>
<sequence length="384" mass="44901">MKLLLLFTCVVAISLVCCETNQRIINVNDNLSKHGLKVKEIIHNHDKPNVLEAHTKKFKGEALAYVTPWNNRGYDVVKEFKGKFDYVSPVWYYIQRRSPMQFDFDGEHDVDQGWMKEVKDEATNMGKILPRFQLRGWTGEDLRVFVGSAEESNVLANEINEQVKKYKFDGVVIECGYPAFFQRFLADLSLLLHKEGRQLIVVLPSIMNEDHKQYMKPEIFETMSKYVDRFSVMTYDFSSHDPSGGPNAPIEWIMDNIEYLTNEKNRHQLLVGLNMYAMSYLHTRAPEPLVLKTVVDKLIDQPTEYDELLEDENQLIASEEELNWDKEHQEAWFIDIDEDGIRQGTVWTPTYRSIRNRLRLAEDYNVGIALWEVGQGLDYFYDLF</sequence>